<comment type="caution">
    <text evidence="1">The sequence shown here is derived from an EMBL/GenBank/DDBJ whole genome shotgun (WGS) entry which is preliminary data.</text>
</comment>
<dbReference type="Gene3D" id="3.40.50.1820">
    <property type="entry name" value="alpha/beta hydrolase"/>
    <property type="match status" value="1"/>
</dbReference>
<dbReference type="InterPro" id="IPR029058">
    <property type="entry name" value="AB_hydrolase_fold"/>
</dbReference>
<proteinExistence type="predicted"/>
<name>A0ABS0Z761_9GAMM</name>
<evidence type="ECO:0008006" key="3">
    <source>
        <dbReference type="Google" id="ProtNLM"/>
    </source>
</evidence>
<evidence type="ECO:0000313" key="2">
    <source>
        <dbReference type="Proteomes" id="UP000598488"/>
    </source>
</evidence>
<dbReference type="EMBL" id="JAEMUH010000002">
    <property type="protein sequence ID" value="MBJ7549487.1"/>
    <property type="molecule type" value="Genomic_DNA"/>
</dbReference>
<dbReference type="Proteomes" id="UP000598488">
    <property type="component" value="Unassembled WGS sequence"/>
</dbReference>
<evidence type="ECO:0000313" key="1">
    <source>
        <dbReference type="EMBL" id="MBJ7549487.1"/>
    </source>
</evidence>
<reference evidence="1 2" key="1">
    <citation type="submission" date="2020-12" db="EMBL/GenBank/DDBJ databases">
        <title>Comparative genome analysis of fungal antagonists Marinomonas ostreistagni 398 and M. spartinae 468.</title>
        <authorList>
            <person name="Fields J.L."/>
            <person name="Mavrodi O.V."/>
            <person name="Biber P.D."/>
            <person name="Indest K.J."/>
            <person name="Mavrodi D.V."/>
        </authorList>
    </citation>
    <scope>NUCLEOTIDE SEQUENCE [LARGE SCALE GENOMIC DNA]</scope>
    <source>
        <strain evidence="1 2">USM7</strain>
    </source>
</reference>
<gene>
    <name evidence="1" type="ORF">JHD44_02245</name>
</gene>
<organism evidence="1 2">
    <name type="scientific">Marinomonas ostreistagni</name>
    <dbReference type="NCBI Taxonomy" id="359209"/>
    <lineage>
        <taxon>Bacteria</taxon>
        <taxon>Pseudomonadati</taxon>
        <taxon>Pseudomonadota</taxon>
        <taxon>Gammaproteobacteria</taxon>
        <taxon>Oceanospirillales</taxon>
        <taxon>Oceanospirillaceae</taxon>
        <taxon>Marinomonas</taxon>
    </lineage>
</organism>
<keyword evidence="2" id="KW-1185">Reference proteome</keyword>
<accession>A0ABS0Z761</accession>
<dbReference type="SUPFAM" id="SSF53474">
    <property type="entry name" value="alpha/beta-Hydrolases"/>
    <property type="match status" value="1"/>
</dbReference>
<protein>
    <recommendedName>
        <fullName evidence="3">AB hydrolase-1 domain-containing protein</fullName>
    </recommendedName>
</protein>
<sequence length="158" mass="17554">MLKSAVLISNVGTKLPEAEKIQRQQALEWVLKAGYRGIPSKKARQMLSPEHQSCSELIQIISEMDKALGQEAFVAQLQATLDRRDNLDSIQSSRVEWLVLAGLSDQFLSPGRLKELSNLTNVQVNVVAQSGHMLPLEQPSWLASKLSKFYGHSAQNKS</sequence>